<sequence>MYWEVILIHVLAVIPARGGSKGIKQKNLRLLNGKPLLFYVINNSLNSKTITHVVMTSEDKEILEYASNYPIYLRERPAELAGDEVTLDPVVYDAYKFIEDKTGIGFDVVITLQPTSPLLKPDTIDSAVHELLRENVDSVISVADDTHLMWAKKGDKYLPLYSERKNRQWLPNVYKETGAFLITRADSISCSTRLGEKIIAYPIAEDEGVDIDTINDWLVAEAYINRLKLAFIVNGNTEIGMGHVYRALTLADSFLGHEIFFLTFDSNEAALDIIKSNGYLINEITKNDIVKNIKEIKPDIIINDILDTDADYIEALKSNDCFIINFEDLGTGSKKAHLVFNALYELSNPPSHHRYGHKYECLNRRFLIHNPIKFKEQAENLLVTFGGVDQNNLTLKVVEVLPALLNNTSLKKAIIVLGPAYQSLDSLNREIDTFPQDIKSGVHVIYNSPNMALIMKEADIGITSNGRTVYEMAAMGIPTVSISQNDRETLHLFSRYHKGIEYLGIAPNVTPEKIYKKIIELVNDNDKRRAMYNAQIKSNVRQGLERVNYEILYEHKRWKNERYNNWENHTIKRKGG</sequence>
<feature type="domain" description="Glycosyl transferase family 28 C-terminal" evidence="1">
    <location>
        <begin position="382"/>
        <end position="546"/>
    </location>
</feature>
<proteinExistence type="predicted"/>
<dbReference type="RefSeq" id="WP_052835357.1">
    <property type="nucleotide sequence ID" value="NZ_CDRZ01000094.1"/>
</dbReference>
<reference evidence="3" key="1">
    <citation type="submission" date="2015-01" db="EMBL/GenBank/DDBJ databases">
        <authorList>
            <person name="Manzoor Shahid"/>
            <person name="Zubair Saima"/>
        </authorList>
    </citation>
    <scope>NUCLEOTIDE SEQUENCE [LARGE SCALE GENOMIC DNA]</scope>
    <source>
        <strain evidence="3">Sp3</strain>
    </source>
</reference>
<evidence type="ECO:0000259" key="1">
    <source>
        <dbReference type="Pfam" id="PF04101"/>
    </source>
</evidence>
<dbReference type="EMBL" id="CDRZ01000094">
    <property type="protein sequence ID" value="CEO88409.1"/>
    <property type="molecule type" value="Genomic_DNA"/>
</dbReference>
<evidence type="ECO:0000313" key="2">
    <source>
        <dbReference type="EMBL" id="CEO88409.1"/>
    </source>
</evidence>
<keyword evidence="2" id="KW-0548">Nucleotidyltransferase</keyword>
<dbReference type="GO" id="GO:0016758">
    <property type="term" value="F:hexosyltransferase activity"/>
    <property type="evidence" value="ECO:0007669"/>
    <property type="project" value="InterPro"/>
</dbReference>
<dbReference type="PANTHER" id="PTHR21485">
    <property type="entry name" value="HAD SUPERFAMILY MEMBERS CMAS AND KDSC"/>
    <property type="match status" value="1"/>
</dbReference>
<dbReference type="AlphaFoldDB" id="A0A0B7MCY5"/>
<dbReference type="CDD" id="cd02513">
    <property type="entry name" value="CMP-NeuAc_Synthase"/>
    <property type="match status" value="1"/>
</dbReference>
<dbReference type="Proteomes" id="UP000046155">
    <property type="component" value="Unassembled WGS sequence"/>
</dbReference>
<dbReference type="SUPFAM" id="SSF53448">
    <property type="entry name" value="Nucleotide-diphospho-sugar transferases"/>
    <property type="match status" value="1"/>
</dbReference>
<organism evidence="2 3">
    <name type="scientific">Syntrophaceticus schinkii</name>
    <dbReference type="NCBI Taxonomy" id="499207"/>
    <lineage>
        <taxon>Bacteria</taxon>
        <taxon>Bacillati</taxon>
        <taxon>Bacillota</taxon>
        <taxon>Clostridia</taxon>
        <taxon>Thermoanaerobacterales</taxon>
        <taxon>Thermoanaerobacterales Family III. Incertae Sedis</taxon>
        <taxon>Syntrophaceticus</taxon>
    </lineage>
</organism>
<dbReference type="EC" id="2.7.7.43" evidence="2"/>
<name>A0A0B7MCY5_9FIRM</name>
<dbReference type="InterPro" id="IPR050793">
    <property type="entry name" value="CMP-NeuNAc_synthase"/>
</dbReference>
<keyword evidence="2" id="KW-0808">Transferase</keyword>
<dbReference type="Gene3D" id="3.40.50.2000">
    <property type="entry name" value="Glycogen Phosphorylase B"/>
    <property type="match status" value="1"/>
</dbReference>
<dbReference type="InterPro" id="IPR007235">
    <property type="entry name" value="Glyco_trans_28_C"/>
</dbReference>
<dbReference type="Pfam" id="PF04101">
    <property type="entry name" value="Glyco_tran_28_C"/>
    <property type="match status" value="1"/>
</dbReference>
<dbReference type="InterPro" id="IPR029044">
    <property type="entry name" value="Nucleotide-diphossugar_trans"/>
</dbReference>
<gene>
    <name evidence="2" type="ORF">SSCH_1830005</name>
</gene>
<dbReference type="SUPFAM" id="SSF53756">
    <property type="entry name" value="UDP-Glycosyltransferase/glycogen phosphorylase"/>
    <property type="match status" value="1"/>
</dbReference>
<dbReference type="Gene3D" id="3.40.50.11190">
    <property type="match status" value="1"/>
</dbReference>
<dbReference type="InterPro" id="IPR003329">
    <property type="entry name" value="Cytidylyl_trans"/>
</dbReference>
<keyword evidence="3" id="KW-1185">Reference proteome</keyword>
<dbReference type="OrthoDB" id="9805604at2"/>
<dbReference type="GO" id="GO:0008781">
    <property type="term" value="F:N-acylneuraminate cytidylyltransferase activity"/>
    <property type="evidence" value="ECO:0007669"/>
    <property type="project" value="UniProtKB-EC"/>
</dbReference>
<dbReference type="Pfam" id="PF02348">
    <property type="entry name" value="CTP_transf_3"/>
    <property type="match status" value="1"/>
</dbReference>
<dbReference type="PANTHER" id="PTHR21485:SF3">
    <property type="entry name" value="N-ACYLNEURAMINATE CYTIDYLYLTRANSFERASE"/>
    <property type="match status" value="1"/>
</dbReference>
<protein>
    <submittedName>
        <fullName evidence="2">N-acylneuraminate cytidylyltransferase</fullName>
        <ecNumber evidence="2">2.7.7.43</ecNumber>
    </submittedName>
</protein>
<evidence type="ECO:0000313" key="3">
    <source>
        <dbReference type="Proteomes" id="UP000046155"/>
    </source>
</evidence>
<dbReference type="Gene3D" id="3.90.550.10">
    <property type="entry name" value="Spore Coat Polysaccharide Biosynthesis Protein SpsA, Chain A"/>
    <property type="match status" value="1"/>
</dbReference>
<accession>A0A0B7MCY5</accession>